<dbReference type="Proteomes" id="UP000320839">
    <property type="component" value="Chromosome"/>
</dbReference>
<proteinExistence type="predicted"/>
<feature type="transmembrane region" description="Helical" evidence="1">
    <location>
        <begin position="131"/>
        <end position="152"/>
    </location>
</feature>
<organism evidence="2 3">
    <name type="scientific">Gimesia panareensis</name>
    <dbReference type="NCBI Taxonomy" id="2527978"/>
    <lineage>
        <taxon>Bacteria</taxon>
        <taxon>Pseudomonadati</taxon>
        <taxon>Planctomycetota</taxon>
        <taxon>Planctomycetia</taxon>
        <taxon>Planctomycetales</taxon>
        <taxon>Planctomycetaceae</taxon>
        <taxon>Gimesia</taxon>
    </lineage>
</organism>
<dbReference type="EMBL" id="CP036317">
    <property type="protein sequence ID" value="QDV16261.1"/>
    <property type="molecule type" value="Genomic_DNA"/>
</dbReference>
<evidence type="ECO:0000313" key="3">
    <source>
        <dbReference type="Proteomes" id="UP000320839"/>
    </source>
</evidence>
<accession>A0A518FIT6</accession>
<keyword evidence="1" id="KW-1133">Transmembrane helix</keyword>
<feature type="transmembrane region" description="Helical" evidence="1">
    <location>
        <begin position="97"/>
        <end position="119"/>
    </location>
</feature>
<feature type="transmembrane region" description="Helical" evidence="1">
    <location>
        <begin position="65"/>
        <end position="85"/>
    </location>
</feature>
<dbReference type="AlphaFoldDB" id="A0A518FIT6"/>
<reference evidence="2 3" key="1">
    <citation type="submission" date="2019-02" db="EMBL/GenBank/DDBJ databases">
        <title>Deep-cultivation of Planctomycetes and their phenomic and genomic characterization uncovers novel biology.</title>
        <authorList>
            <person name="Wiegand S."/>
            <person name="Jogler M."/>
            <person name="Boedeker C."/>
            <person name="Pinto D."/>
            <person name="Vollmers J."/>
            <person name="Rivas-Marin E."/>
            <person name="Kohn T."/>
            <person name="Peeters S.H."/>
            <person name="Heuer A."/>
            <person name="Rast P."/>
            <person name="Oberbeckmann S."/>
            <person name="Bunk B."/>
            <person name="Jeske O."/>
            <person name="Meyerdierks A."/>
            <person name="Storesund J.E."/>
            <person name="Kallscheuer N."/>
            <person name="Luecker S."/>
            <person name="Lage O.M."/>
            <person name="Pohl T."/>
            <person name="Merkel B.J."/>
            <person name="Hornburger P."/>
            <person name="Mueller R.-W."/>
            <person name="Bruemmer F."/>
            <person name="Labrenz M."/>
            <person name="Spormann A.M."/>
            <person name="Op den Camp H."/>
            <person name="Overmann J."/>
            <person name="Amann R."/>
            <person name="Jetten M.S.M."/>
            <person name="Mascher T."/>
            <person name="Medema M.H."/>
            <person name="Devos D.P."/>
            <person name="Kaster A.-K."/>
            <person name="Ovreas L."/>
            <person name="Rohde M."/>
            <person name="Galperin M.Y."/>
            <person name="Jogler C."/>
        </authorList>
    </citation>
    <scope>NUCLEOTIDE SEQUENCE [LARGE SCALE GENOMIC DNA]</scope>
    <source>
        <strain evidence="2 3">Pan153</strain>
    </source>
</reference>
<evidence type="ECO:0000313" key="2">
    <source>
        <dbReference type="EMBL" id="QDV16261.1"/>
    </source>
</evidence>
<sequence>MSVQKFKLENKTVIVWKIILSSVILGMMVNDGHYDLPVITHSGSLQDAQAAAGHYHAVAGGNSLIFEYIVPVFIVSLVVLQGIVLNRCRNRLAAFQTLMYVIGFGVFGAVVAPHLRALAAGTLAGDQLLEAAWIAAIGHAGLILLIIASIWIDRRLETTMLANS</sequence>
<feature type="transmembrane region" description="Helical" evidence="1">
    <location>
        <begin position="12"/>
        <end position="29"/>
    </location>
</feature>
<gene>
    <name evidence="2" type="ORF">Pan153_08880</name>
</gene>
<keyword evidence="1" id="KW-0812">Transmembrane</keyword>
<keyword evidence="1" id="KW-0472">Membrane</keyword>
<dbReference type="RefSeq" id="WP_145454193.1">
    <property type="nucleotide sequence ID" value="NZ_CP036317.1"/>
</dbReference>
<protein>
    <submittedName>
        <fullName evidence="2">Uncharacterized protein</fullName>
    </submittedName>
</protein>
<evidence type="ECO:0000256" key="1">
    <source>
        <dbReference type="SAM" id="Phobius"/>
    </source>
</evidence>
<name>A0A518FIT6_9PLAN</name>